<feature type="transmembrane region" description="Helical" evidence="13">
    <location>
        <begin position="197"/>
        <end position="225"/>
    </location>
</feature>
<dbReference type="EMBL" id="VIKT02000005">
    <property type="protein sequence ID" value="NHF62493.1"/>
    <property type="molecule type" value="Genomic_DNA"/>
</dbReference>
<dbReference type="Pfam" id="PF02096">
    <property type="entry name" value="60KD_IMP"/>
    <property type="match status" value="1"/>
</dbReference>
<dbReference type="InterPro" id="IPR001708">
    <property type="entry name" value="YidC/ALB3/OXA1/COX18"/>
</dbReference>
<evidence type="ECO:0000256" key="13">
    <source>
        <dbReference type="SAM" id="Phobius"/>
    </source>
</evidence>
<dbReference type="InterPro" id="IPR028055">
    <property type="entry name" value="YidC/Oxa/ALB_C"/>
</dbReference>
<dbReference type="Proteomes" id="UP000818266">
    <property type="component" value="Unassembled WGS sequence"/>
</dbReference>
<feature type="transmembrane region" description="Helical" evidence="13">
    <location>
        <begin position="30"/>
        <end position="51"/>
    </location>
</feature>
<protein>
    <recommendedName>
        <fullName evidence="3">Membrane protein insertase YidC</fullName>
    </recommendedName>
    <alternativeName>
        <fullName evidence="11">Foldase YidC</fullName>
    </alternativeName>
    <alternativeName>
        <fullName evidence="10">Membrane integrase YidC</fullName>
    </alternativeName>
    <alternativeName>
        <fullName evidence="9">Membrane protein YidC</fullName>
    </alternativeName>
</protein>
<dbReference type="GO" id="GO:0051205">
    <property type="term" value="P:protein insertion into membrane"/>
    <property type="evidence" value="ECO:0007669"/>
    <property type="project" value="TreeGrafter"/>
</dbReference>
<dbReference type="AlphaFoldDB" id="A0A9E5MI98"/>
<evidence type="ECO:0000256" key="1">
    <source>
        <dbReference type="ARBA" id="ARBA00004141"/>
    </source>
</evidence>
<proteinExistence type="inferred from homology"/>
<evidence type="ECO:0000256" key="8">
    <source>
        <dbReference type="ARBA" id="ARBA00026028"/>
    </source>
</evidence>
<dbReference type="PANTHER" id="PTHR12428:SF65">
    <property type="entry name" value="CYTOCHROME C OXIDASE ASSEMBLY PROTEIN COX18, MITOCHONDRIAL"/>
    <property type="match status" value="1"/>
</dbReference>
<evidence type="ECO:0000256" key="2">
    <source>
        <dbReference type="ARBA" id="ARBA00010527"/>
    </source>
</evidence>
<dbReference type="PANTHER" id="PTHR12428">
    <property type="entry name" value="OXA1"/>
    <property type="match status" value="1"/>
</dbReference>
<evidence type="ECO:0000259" key="14">
    <source>
        <dbReference type="Pfam" id="PF02096"/>
    </source>
</evidence>
<evidence type="ECO:0000256" key="7">
    <source>
        <dbReference type="ARBA" id="ARBA00025034"/>
    </source>
</evidence>
<keyword evidence="16" id="KW-1185">Reference proteome</keyword>
<evidence type="ECO:0000256" key="3">
    <source>
        <dbReference type="ARBA" id="ARBA00015325"/>
    </source>
</evidence>
<organism evidence="15 16">
    <name type="scientific">Microcella pacifica</name>
    <dbReference type="NCBI Taxonomy" id="2591847"/>
    <lineage>
        <taxon>Bacteria</taxon>
        <taxon>Bacillati</taxon>
        <taxon>Actinomycetota</taxon>
        <taxon>Actinomycetes</taxon>
        <taxon>Micrococcales</taxon>
        <taxon>Microbacteriaceae</taxon>
        <taxon>Microcella</taxon>
    </lineage>
</organism>
<dbReference type="NCBIfam" id="TIGR03592">
    <property type="entry name" value="yidC_oxa1_cterm"/>
    <property type="match status" value="1"/>
</dbReference>
<evidence type="ECO:0000256" key="10">
    <source>
        <dbReference type="ARBA" id="ARBA00033245"/>
    </source>
</evidence>
<feature type="transmembrane region" description="Helical" evidence="13">
    <location>
        <begin position="98"/>
        <end position="127"/>
    </location>
</feature>
<name>A0A9E5MI98_9MICO</name>
<reference evidence="15 16" key="2">
    <citation type="submission" date="2020-03" db="EMBL/GenBank/DDBJ databases">
        <title>Chryseoglobus sp. isolated from a deep-sea seamount.</title>
        <authorList>
            <person name="Zhang D.-C."/>
        </authorList>
    </citation>
    <scope>NUCLEOTIDE SEQUENCE [LARGE SCALE GENOMIC DNA]</scope>
    <source>
        <strain evidence="15 16">KN1116</strain>
    </source>
</reference>
<gene>
    <name evidence="15" type="primary">yidC</name>
    <name evidence="15" type="ORF">FK219_004435</name>
</gene>
<evidence type="ECO:0000256" key="12">
    <source>
        <dbReference type="RuleBase" id="RU003945"/>
    </source>
</evidence>
<evidence type="ECO:0000256" key="4">
    <source>
        <dbReference type="ARBA" id="ARBA00022692"/>
    </source>
</evidence>
<comment type="caution">
    <text evidence="15">The sequence shown here is derived from an EMBL/GenBank/DDBJ whole genome shotgun (WGS) entry which is preliminary data.</text>
</comment>
<sequence length="254" mass="26898">MDITTWPLIGPLVQLGAAGLHEFVDLLEPLAAAGAAALAVALITLVVRALLIPLDVRMVRAEGARRRLAPALAALRTRWKKKPEELQRRTMELYRDAGVSPVAGFGSMLAQAPIVSLLYLVLASPAIAAEPNPLRVEELLGVGFGEALGLAVVTGGAGAIVLTASVVVLLTLSGLLQRRAMRMLQQGLPTPEIPAAIAPMLGILPFIAIIPALIVPFGAAIYLAVSSLWSAIERPVLRRVLWGETEWRPGEGDE</sequence>
<keyword evidence="6 13" id="KW-0472">Membrane</keyword>
<comment type="subunit">
    <text evidence="8">Interacts with the Sec translocase complex via SecD. Specifically interacts with transmembrane segments of nascent integral membrane proteins during membrane integration.</text>
</comment>
<evidence type="ECO:0000313" key="16">
    <source>
        <dbReference type="Proteomes" id="UP000818266"/>
    </source>
</evidence>
<dbReference type="GO" id="GO:0032977">
    <property type="term" value="F:membrane insertase activity"/>
    <property type="evidence" value="ECO:0007669"/>
    <property type="project" value="InterPro"/>
</dbReference>
<keyword evidence="5 13" id="KW-1133">Transmembrane helix</keyword>
<comment type="similarity">
    <text evidence="2">Belongs to the OXA1/ALB3/YidC family. Type 1 subfamily.</text>
</comment>
<evidence type="ECO:0000256" key="9">
    <source>
        <dbReference type="ARBA" id="ARBA00031538"/>
    </source>
</evidence>
<evidence type="ECO:0000256" key="11">
    <source>
        <dbReference type="ARBA" id="ARBA00033342"/>
    </source>
</evidence>
<feature type="domain" description="Membrane insertase YidC/Oxa/ALB C-terminal" evidence="14">
    <location>
        <begin position="38"/>
        <end position="236"/>
    </location>
</feature>
<accession>A0A9E5MI98</accession>
<dbReference type="RefSeq" id="WP_165638047.1">
    <property type="nucleotide sequence ID" value="NZ_VIKT02000005.1"/>
</dbReference>
<evidence type="ECO:0000256" key="6">
    <source>
        <dbReference type="ARBA" id="ARBA00023136"/>
    </source>
</evidence>
<comment type="function">
    <text evidence="7">Required for the insertion and/or proper folding and/or complex formation of integral membrane proteins into the membrane. Involved in integration of membrane proteins that insert both dependently and independently of the Sec translocase complex, as well as at least some lipoproteins. Aids folding of multispanning membrane proteins.</text>
</comment>
<keyword evidence="4 12" id="KW-0812">Transmembrane</keyword>
<comment type="subcellular location">
    <subcellularLocation>
        <location evidence="1 12">Membrane</location>
        <topology evidence="1 12">Multi-pass membrane protein</topology>
    </subcellularLocation>
</comment>
<dbReference type="GO" id="GO:0005886">
    <property type="term" value="C:plasma membrane"/>
    <property type="evidence" value="ECO:0007669"/>
    <property type="project" value="TreeGrafter"/>
</dbReference>
<feature type="transmembrane region" description="Helical" evidence="13">
    <location>
        <begin position="147"/>
        <end position="176"/>
    </location>
</feature>
<evidence type="ECO:0000256" key="5">
    <source>
        <dbReference type="ARBA" id="ARBA00022989"/>
    </source>
</evidence>
<evidence type="ECO:0000313" key="15">
    <source>
        <dbReference type="EMBL" id="NHF62493.1"/>
    </source>
</evidence>
<reference evidence="15 16" key="1">
    <citation type="submission" date="2019-06" db="EMBL/GenBank/DDBJ databases">
        <authorList>
            <person name="De-Chao Zhang Q."/>
        </authorList>
    </citation>
    <scope>NUCLEOTIDE SEQUENCE [LARGE SCALE GENOMIC DNA]</scope>
    <source>
        <strain evidence="15 16">KN1116</strain>
    </source>
</reference>